<keyword evidence="1" id="KW-1133">Transmembrane helix</keyword>
<keyword evidence="3" id="KW-1185">Reference proteome</keyword>
<dbReference type="Proteomes" id="UP000095087">
    <property type="component" value="Unassembled WGS sequence"/>
</dbReference>
<keyword evidence="1" id="KW-0812">Transmembrane</keyword>
<feature type="transmembrane region" description="Helical" evidence="1">
    <location>
        <begin position="31"/>
        <end position="51"/>
    </location>
</feature>
<dbReference type="STRING" id="1177755.A7A08_00786"/>
<comment type="caution">
    <text evidence="2">The sequence shown here is derived from an EMBL/GenBank/DDBJ whole genome shotgun (WGS) entry which is preliminary data.</text>
</comment>
<protein>
    <submittedName>
        <fullName evidence="2">Uncharacterized protein</fullName>
    </submittedName>
</protein>
<dbReference type="EMBL" id="MASI01000001">
    <property type="protein sequence ID" value="ODA68952.1"/>
    <property type="molecule type" value="Genomic_DNA"/>
</dbReference>
<name>A0A1E2S3H7_9HYPH</name>
<evidence type="ECO:0000256" key="1">
    <source>
        <dbReference type="SAM" id="Phobius"/>
    </source>
</evidence>
<dbReference type="AlphaFoldDB" id="A0A1E2S3H7"/>
<evidence type="ECO:0000313" key="3">
    <source>
        <dbReference type="Proteomes" id="UP000095087"/>
    </source>
</evidence>
<keyword evidence="1" id="KW-0472">Membrane</keyword>
<dbReference type="RefSeq" id="WP_069094145.1">
    <property type="nucleotide sequence ID" value="NZ_MASI01000001.1"/>
</dbReference>
<sequence length="82" mass="8406">MVRKPDIAVAEMDEMSISQFTLDRSAMATDWGAIFGGALAAVAVSIILFTAGSGFGFSTVEPGLSPTAHLRTSPSEPVSGSS</sequence>
<accession>A0A1E2S3H7</accession>
<proteinExistence type="predicted"/>
<reference evidence="2 3" key="1">
    <citation type="submission" date="2016-07" db="EMBL/GenBank/DDBJ databases">
        <title>Draft genome sequence of Methyloligella halotolerans C2T (VKM B-2706T=CCUG 61687T=DSM 25045T), a halotolerant polyhydroxybutyrate accumulating methylotroph.</title>
        <authorList>
            <person name="Vasilenko O.V."/>
            <person name="Doronina N.V."/>
            <person name="Poroshina M.N."/>
            <person name="Tarlachkov S.V."/>
            <person name="Trotsenko Y.A."/>
        </authorList>
    </citation>
    <scope>NUCLEOTIDE SEQUENCE [LARGE SCALE GENOMIC DNA]</scope>
    <source>
        <strain evidence="2 3">VKM B-2706</strain>
    </source>
</reference>
<organism evidence="2 3">
    <name type="scientific">Methyloligella halotolerans</name>
    <dbReference type="NCBI Taxonomy" id="1177755"/>
    <lineage>
        <taxon>Bacteria</taxon>
        <taxon>Pseudomonadati</taxon>
        <taxon>Pseudomonadota</taxon>
        <taxon>Alphaproteobacteria</taxon>
        <taxon>Hyphomicrobiales</taxon>
        <taxon>Hyphomicrobiaceae</taxon>
        <taxon>Methyloligella</taxon>
    </lineage>
</organism>
<gene>
    <name evidence="2" type="ORF">A7A08_00786</name>
</gene>
<evidence type="ECO:0000313" key="2">
    <source>
        <dbReference type="EMBL" id="ODA68952.1"/>
    </source>
</evidence>